<accession>N9NBX5</accession>
<dbReference type="Proteomes" id="UP000013248">
    <property type="component" value="Unassembled WGS sequence"/>
</dbReference>
<evidence type="ECO:0000313" key="2">
    <source>
        <dbReference type="Proteomes" id="UP000013248"/>
    </source>
</evidence>
<dbReference type="PATRIC" id="fig|1217705.3.peg.1975"/>
<comment type="caution">
    <text evidence="1">The sequence shown here is derived from an EMBL/GenBank/DDBJ whole genome shotgun (WGS) entry which is preliminary data.</text>
</comment>
<dbReference type="STRING" id="1217705.F900_02032"/>
<dbReference type="eggNOG" id="ENOG5030456">
    <property type="taxonomic scope" value="Bacteria"/>
</dbReference>
<reference evidence="1 2" key="1">
    <citation type="submission" date="2013-02" db="EMBL/GenBank/DDBJ databases">
        <title>The Genome Sequence of Acinetobacter sp. ANC 3862.</title>
        <authorList>
            <consortium name="The Broad Institute Genome Sequencing Platform"/>
            <consortium name="The Broad Institute Genome Sequencing Center for Infectious Disease"/>
            <person name="Cerqueira G."/>
            <person name="Feldgarden M."/>
            <person name="Courvalin P."/>
            <person name="Perichon B."/>
            <person name="Grillot-Courvalin C."/>
            <person name="Clermont D."/>
            <person name="Rocha E."/>
            <person name="Yoon E.-J."/>
            <person name="Nemec A."/>
            <person name="Walker B."/>
            <person name="Young S.K."/>
            <person name="Zeng Q."/>
            <person name="Gargeya S."/>
            <person name="Fitzgerald M."/>
            <person name="Haas B."/>
            <person name="Abouelleil A."/>
            <person name="Alvarado L."/>
            <person name="Arachchi H.M."/>
            <person name="Berlin A.M."/>
            <person name="Chapman S.B."/>
            <person name="Dewar J."/>
            <person name="Goldberg J."/>
            <person name="Griggs A."/>
            <person name="Gujja S."/>
            <person name="Hansen M."/>
            <person name="Howarth C."/>
            <person name="Imamovic A."/>
            <person name="Larimer J."/>
            <person name="McCowan C."/>
            <person name="Murphy C."/>
            <person name="Neiman D."/>
            <person name="Pearson M."/>
            <person name="Priest M."/>
            <person name="Roberts A."/>
            <person name="Saif S."/>
            <person name="Shea T."/>
            <person name="Sisk P."/>
            <person name="Sykes S."/>
            <person name="Wortman J."/>
            <person name="Nusbaum C."/>
            <person name="Birren B."/>
        </authorList>
    </citation>
    <scope>NUCLEOTIDE SEQUENCE [LARGE SCALE GENOMIC DNA]</scope>
    <source>
        <strain evidence="1 2">ANC 3862</strain>
    </source>
</reference>
<dbReference type="RefSeq" id="WP_005217204.1">
    <property type="nucleotide sequence ID" value="NZ_KB850089.1"/>
</dbReference>
<dbReference type="AlphaFoldDB" id="N9NBX5"/>
<dbReference type="HOGENOM" id="CLU_108966_0_0_6"/>
<proteinExistence type="predicted"/>
<dbReference type="InterPro" id="IPR025455">
    <property type="entry name" value="DUF4276"/>
</dbReference>
<sequence length="218" mass="25372">MKRIYILVEGQTEESFINEVITPLYAYHNIFIQPIIVSTSRGHKGGIVSYAKVKSQIIKLCRQDADAWVTTFFDLYALPNDFPSKESVDYIRINNCFQKVEFLEQALKLDINENNFIPYIMLHEFEALLFTDPEKFSDWVDDERIVDELVRIKNAFSSPEEINNSPQTAPSKRILSLIPDYNKVVQGTIIASEIGLDQMRRQCSHFDRWLEDLEKLKS</sequence>
<dbReference type="EMBL" id="APRP01000022">
    <property type="protein sequence ID" value="ENX00362.1"/>
    <property type="molecule type" value="Genomic_DNA"/>
</dbReference>
<dbReference type="Pfam" id="PF14103">
    <property type="entry name" value="DUF4276"/>
    <property type="match status" value="1"/>
</dbReference>
<name>N9NBX5_9GAMM</name>
<evidence type="ECO:0008006" key="3">
    <source>
        <dbReference type="Google" id="ProtNLM"/>
    </source>
</evidence>
<organism evidence="1 2">
    <name type="scientific">Acinetobacter modestus</name>
    <dbReference type="NCBI Taxonomy" id="1776740"/>
    <lineage>
        <taxon>Bacteria</taxon>
        <taxon>Pseudomonadati</taxon>
        <taxon>Pseudomonadota</taxon>
        <taxon>Gammaproteobacteria</taxon>
        <taxon>Moraxellales</taxon>
        <taxon>Moraxellaceae</taxon>
        <taxon>Acinetobacter</taxon>
    </lineage>
</organism>
<evidence type="ECO:0000313" key="1">
    <source>
        <dbReference type="EMBL" id="ENX00362.1"/>
    </source>
</evidence>
<gene>
    <name evidence="1" type="ORF">F900_02032</name>
</gene>
<protein>
    <recommendedName>
        <fullName evidence="3">DUF4276 family protein</fullName>
    </recommendedName>
</protein>